<dbReference type="EMBL" id="ALAO01000246">
    <property type="protein sequence ID" value="EKO38464.1"/>
    <property type="molecule type" value="Genomic_DNA"/>
</dbReference>
<dbReference type="GO" id="GO:0006935">
    <property type="term" value="P:chemotaxis"/>
    <property type="evidence" value="ECO:0007669"/>
    <property type="project" value="UniProtKB-KW"/>
</dbReference>
<evidence type="ECO:0000256" key="6">
    <source>
        <dbReference type="ARBA" id="ARBA00023136"/>
    </source>
</evidence>
<dbReference type="PROSITE" id="PS50111">
    <property type="entry name" value="CHEMOTAXIS_TRANSDUC_2"/>
    <property type="match status" value="1"/>
</dbReference>
<keyword evidence="5 11" id="KW-1133">Transmembrane helix</keyword>
<dbReference type="Gene3D" id="6.10.340.10">
    <property type="match status" value="1"/>
</dbReference>
<dbReference type="AlphaFoldDB" id="K6GBJ1"/>
<name>K6GBJ1_9BACT</name>
<comment type="similarity">
    <text evidence="8">Belongs to the methyl-accepting chemotaxis (MCP) protein family.</text>
</comment>
<dbReference type="CDD" id="cd12912">
    <property type="entry name" value="PDC2_MCP_like"/>
    <property type="match status" value="1"/>
</dbReference>
<evidence type="ECO:0000256" key="9">
    <source>
        <dbReference type="PROSITE-ProRule" id="PRU00284"/>
    </source>
</evidence>
<dbReference type="SUPFAM" id="SSF103190">
    <property type="entry name" value="Sensory domain-like"/>
    <property type="match status" value="1"/>
</dbReference>
<dbReference type="Pfam" id="PF00015">
    <property type="entry name" value="MCPsignal"/>
    <property type="match status" value="1"/>
</dbReference>
<keyword evidence="2" id="KW-1003">Cell membrane</keyword>
<dbReference type="Proteomes" id="UP000006272">
    <property type="component" value="Unassembled WGS sequence"/>
</dbReference>
<evidence type="ECO:0000256" key="1">
    <source>
        <dbReference type="ARBA" id="ARBA00004651"/>
    </source>
</evidence>
<dbReference type="PANTHER" id="PTHR32089:SF112">
    <property type="entry name" value="LYSOZYME-LIKE PROTEIN-RELATED"/>
    <property type="match status" value="1"/>
</dbReference>
<dbReference type="Pfam" id="PF00672">
    <property type="entry name" value="HAMP"/>
    <property type="match status" value="1"/>
</dbReference>
<keyword evidence="6 11" id="KW-0472">Membrane</keyword>
<dbReference type="InterPro" id="IPR029151">
    <property type="entry name" value="Sensor-like_sf"/>
</dbReference>
<evidence type="ECO:0000256" key="3">
    <source>
        <dbReference type="ARBA" id="ARBA00022500"/>
    </source>
</evidence>
<reference evidence="14 15" key="1">
    <citation type="submission" date="2012-07" db="EMBL/GenBank/DDBJ databases">
        <title>Draft genome sequence of Desulfovibrio magneticus str. Maddingley MBC34 obtained from a metagenomic sequence of a methanogenic enrichment isolated from coal-seam formation water in Victoria, Australia.</title>
        <authorList>
            <person name="Greenfield P."/>
            <person name="Hendry P."/>
            <person name="Li D."/>
            <person name="Rosewarne C.P."/>
            <person name="Tran-Dinh N."/>
            <person name="Elbourne L.D.H."/>
            <person name="Paulsen I.T."/>
            <person name="Midgley D.J."/>
        </authorList>
    </citation>
    <scope>NUCLEOTIDE SEQUENCE [LARGE SCALE GENOMIC DNA]</scope>
    <source>
        <strain evidence="15">Maddingley MBC34</strain>
    </source>
</reference>
<evidence type="ECO:0000256" key="2">
    <source>
        <dbReference type="ARBA" id="ARBA00022475"/>
    </source>
</evidence>
<feature type="non-terminal residue" evidence="14">
    <location>
        <position position="524"/>
    </location>
</feature>
<evidence type="ECO:0000256" key="8">
    <source>
        <dbReference type="ARBA" id="ARBA00029447"/>
    </source>
</evidence>
<dbReference type="GO" id="GO:0005886">
    <property type="term" value="C:plasma membrane"/>
    <property type="evidence" value="ECO:0007669"/>
    <property type="project" value="UniProtKB-SubCell"/>
</dbReference>
<keyword evidence="3" id="KW-0145">Chemotaxis</keyword>
<keyword evidence="10" id="KW-0175">Coiled coil</keyword>
<evidence type="ECO:0000313" key="14">
    <source>
        <dbReference type="EMBL" id="EKO38464.1"/>
    </source>
</evidence>
<evidence type="ECO:0000259" key="12">
    <source>
        <dbReference type="PROSITE" id="PS50111"/>
    </source>
</evidence>
<dbReference type="InterPro" id="IPR033479">
    <property type="entry name" value="dCache_1"/>
</dbReference>
<organism evidence="14 15">
    <name type="scientific">Solidesulfovibrio magneticus str. Maddingley MBC34</name>
    <dbReference type="NCBI Taxonomy" id="1206767"/>
    <lineage>
        <taxon>Bacteria</taxon>
        <taxon>Pseudomonadati</taxon>
        <taxon>Thermodesulfobacteriota</taxon>
        <taxon>Desulfovibrionia</taxon>
        <taxon>Desulfovibrionales</taxon>
        <taxon>Desulfovibrionaceae</taxon>
        <taxon>Solidesulfovibrio</taxon>
    </lineage>
</organism>
<keyword evidence="7 9" id="KW-0807">Transducer</keyword>
<evidence type="ECO:0000256" key="10">
    <source>
        <dbReference type="SAM" id="Coils"/>
    </source>
</evidence>
<feature type="domain" description="HAMP" evidence="13">
    <location>
        <begin position="304"/>
        <end position="356"/>
    </location>
</feature>
<proteinExistence type="inferred from homology"/>
<keyword evidence="4 11" id="KW-0812">Transmembrane</keyword>
<accession>K6GBJ1</accession>
<dbReference type="CDD" id="cd12914">
    <property type="entry name" value="PDC1_DGC_like"/>
    <property type="match status" value="1"/>
</dbReference>
<comment type="subcellular location">
    <subcellularLocation>
        <location evidence="1">Cell membrane</location>
        <topology evidence="1">Multi-pass membrane protein</topology>
    </subcellularLocation>
</comment>
<evidence type="ECO:0000313" key="15">
    <source>
        <dbReference type="Proteomes" id="UP000006272"/>
    </source>
</evidence>
<dbReference type="SMART" id="SM00304">
    <property type="entry name" value="HAMP"/>
    <property type="match status" value="2"/>
</dbReference>
<dbReference type="Gene3D" id="1.10.287.950">
    <property type="entry name" value="Methyl-accepting chemotaxis protein"/>
    <property type="match status" value="1"/>
</dbReference>
<evidence type="ECO:0000259" key="13">
    <source>
        <dbReference type="PROSITE" id="PS50885"/>
    </source>
</evidence>
<dbReference type="InterPro" id="IPR003660">
    <property type="entry name" value="HAMP_dom"/>
</dbReference>
<evidence type="ECO:0000256" key="5">
    <source>
        <dbReference type="ARBA" id="ARBA00022989"/>
    </source>
</evidence>
<dbReference type="Pfam" id="PF02743">
    <property type="entry name" value="dCache_1"/>
    <property type="match status" value="1"/>
</dbReference>
<sequence length="524" mass="55799">MKSIRTTIAIFLGTVVLLIQSLLIVLVARSIYATSVNNSKHEMTVLADTLAKSTKEFGAQLMEPMRSATKIPAVREFLATGANAEQVQQIISALSQASENVNTCYVFDKQGNQVVLMAQGKPMKPNALADRGYIQDALAGKEGYSDVPTKSIATGKLIVSVTAPIKDDRGVVLGGVGMSYLLEDVIETYIAGTRIGTTGYPFLLSPKGIMIGHPDKSLLLQDFRQKDGTAAMLASPKGEEIILFGSEPKQVVWTRVPLWNWVLGFSMSTAEIEATAAKQRDFMILLGAGAILALIAAALLAMDRIVVRPLRRIEEYASEVARGDLDKSLALTSRNEIGKLADSLRAMVGTLRNKIGEADDQKRLAQEESARAAEATAQAEQAKAQADTARAETMLQAAGKLEQVVAALQHAARDMAAQIEASNHGAQDQSARVGETATAMEQMNATVLEVARNASQAAGSADNAREKAEEGAKVVAEVVRGIGEVQSQALQLKTDMGSLGQQAQGIGQILNVISDIADQTNLLA</sequence>
<protein>
    <submittedName>
        <fullName evidence="14">Methyl-accepting chemotaxis protein</fullName>
    </submittedName>
</protein>
<feature type="domain" description="Methyl-accepting transducer" evidence="12">
    <location>
        <begin position="404"/>
        <end position="524"/>
    </location>
</feature>
<dbReference type="Gene3D" id="3.30.450.20">
    <property type="entry name" value="PAS domain"/>
    <property type="match status" value="1"/>
</dbReference>
<dbReference type="PROSITE" id="PS50885">
    <property type="entry name" value="HAMP"/>
    <property type="match status" value="1"/>
</dbReference>
<dbReference type="InterPro" id="IPR004089">
    <property type="entry name" value="MCPsignal_dom"/>
</dbReference>
<dbReference type="GO" id="GO:0007165">
    <property type="term" value="P:signal transduction"/>
    <property type="evidence" value="ECO:0007669"/>
    <property type="project" value="UniProtKB-KW"/>
</dbReference>
<evidence type="ECO:0000256" key="7">
    <source>
        <dbReference type="ARBA" id="ARBA00023224"/>
    </source>
</evidence>
<dbReference type="PANTHER" id="PTHR32089">
    <property type="entry name" value="METHYL-ACCEPTING CHEMOTAXIS PROTEIN MCPB"/>
    <property type="match status" value="1"/>
</dbReference>
<feature type="transmembrane region" description="Helical" evidence="11">
    <location>
        <begin position="282"/>
        <end position="302"/>
    </location>
</feature>
<feature type="coiled-coil region" evidence="10">
    <location>
        <begin position="358"/>
        <end position="392"/>
    </location>
</feature>
<comment type="caution">
    <text evidence="14">The sequence shown here is derived from an EMBL/GenBank/DDBJ whole genome shotgun (WGS) entry which is preliminary data.</text>
</comment>
<evidence type="ECO:0000256" key="4">
    <source>
        <dbReference type="ARBA" id="ARBA00022692"/>
    </source>
</evidence>
<dbReference type="SUPFAM" id="SSF58104">
    <property type="entry name" value="Methyl-accepting chemotaxis protein (MCP) signaling domain"/>
    <property type="match status" value="1"/>
</dbReference>
<evidence type="ECO:0000256" key="11">
    <source>
        <dbReference type="SAM" id="Phobius"/>
    </source>
</evidence>
<gene>
    <name evidence="14" type="ORF">B193_2844</name>
</gene>
<dbReference type="CDD" id="cd06225">
    <property type="entry name" value="HAMP"/>
    <property type="match status" value="1"/>
</dbReference>